<organism evidence="2 3">
    <name type="scientific">Tetrahymena thermophila (strain SB210)</name>
    <dbReference type="NCBI Taxonomy" id="312017"/>
    <lineage>
        <taxon>Eukaryota</taxon>
        <taxon>Sar</taxon>
        <taxon>Alveolata</taxon>
        <taxon>Ciliophora</taxon>
        <taxon>Intramacronucleata</taxon>
        <taxon>Oligohymenophorea</taxon>
        <taxon>Hymenostomatida</taxon>
        <taxon>Tetrahymenina</taxon>
        <taxon>Tetrahymenidae</taxon>
        <taxon>Tetrahymena</taxon>
    </lineage>
</organism>
<evidence type="ECO:0000256" key="1">
    <source>
        <dbReference type="SAM" id="MobiDB-lite"/>
    </source>
</evidence>
<protein>
    <submittedName>
        <fullName evidence="2">Uncharacterized protein</fullName>
    </submittedName>
</protein>
<dbReference type="KEGG" id="tet:TTHERM_00624500"/>
<keyword evidence="3" id="KW-1185">Reference proteome</keyword>
<accession>Q240T3</accession>
<proteinExistence type="predicted"/>
<dbReference type="HOGENOM" id="CLU_2066180_0_0_1"/>
<evidence type="ECO:0000313" key="2">
    <source>
        <dbReference type="EMBL" id="EAS02331.1"/>
    </source>
</evidence>
<sequence length="119" mass="13779">MTRVSDSCNQQAELMIKNKIFIAIKKSIAKEGKDSMVFERIEEEDSIHSCSSTLNVEQSAMNAEPQQKEQQPKYNFKKPLDKSKVRKMNALALELNQLFAELKESAPIKRRRKMTIYNL</sequence>
<gene>
    <name evidence="2" type="ORF">TTHERM_00624500</name>
</gene>
<dbReference type="RefSeq" id="XP_001022576.1">
    <property type="nucleotide sequence ID" value="XM_001022576.3"/>
</dbReference>
<feature type="compositionally biased region" description="Polar residues" evidence="1">
    <location>
        <begin position="56"/>
        <end position="65"/>
    </location>
</feature>
<dbReference type="Proteomes" id="UP000009168">
    <property type="component" value="Unassembled WGS sequence"/>
</dbReference>
<reference evidence="3" key="1">
    <citation type="journal article" date="2006" name="PLoS Biol.">
        <title>Macronuclear genome sequence of the ciliate Tetrahymena thermophila, a model eukaryote.</title>
        <authorList>
            <person name="Eisen J.A."/>
            <person name="Coyne R.S."/>
            <person name="Wu M."/>
            <person name="Wu D."/>
            <person name="Thiagarajan M."/>
            <person name="Wortman J.R."/>
            <person name="Badger J.H."/>
            <person name="Ren Q."/>
            <person name="Amedeo P."/>
            <person name="Jones K.M."/>
            <person name="Tallon L.J."/>
            <person name="Delcher A.L."/>
            <person name="Salzberg S.L."/>
            <person name="Silva J.C."/>
            <person name="Haas B.J."/>
            <person name="Majoros W.H."/>
            <person name="Farzad M."/>
            <person name="Carlton J.M."/>
            <person name="Smith R.K. Jr."/>
            <person name="Garg J."/>
            <person name="Pearlman R.E."/>
            <person name="Karrer K.M."/>
            <person name="Sun L."/>
            <person name="Manning G."/>
            <person name="Elde N.C."/>
            <person name="Turkewitz A.P."/>
            <person name="Asai D.J."/>
            <person name="Wilkes D.E."/>
            <person name="Wang Y."/>
            <person name="Cai H."/>
            <person name="Collins K."/>
            <person name="Stewart B.A."/>
            <person name="Lee S.R."/>
            <person name="Wilamowska K."/>
            <person name="Weinberg Z."/>
            <person name="Ruzzo W.L."/>
            <person name="Wloga D."/>
            <person name="Gaertig J."/>
            <person name="Frankel J."/>
            <person name="Tsao C.-C."/>
            <person name="Gorovsky M.A."/>
            <person name="Keeling P.J."/>
            <person name="Waller R.F."/>
            <person name="Patron N.J."/>
            <person name="Cherry J.M."/>
            <person name="Stover N.A."/>
            <person name="Krieger C.J."/>
            <person name="del Toro C."/>
            <person name="Ryder H.F."/>
            <person name="Williamson S.C."/>
            <person name="Barbeau R.A."/>
            <person name="Hamilton E.P."/>
            <person name="Orias E."/>
        </authorList>
    </citation>
    <scope>NUCLEOTIDE SEQUENCE [LARGE SCALE GENOMIC DNA]</scope>
    <source>
        <strain evidence="3">SB210</strain>
    </source>
</reference>
<dbReference type="EMBL" id="GG662540">
    <property type="protein sequence ID" value="EAS02331.1"/>
    <property type="molecule type" value="Genomic_DNA"/>
</dbReference>
<evidence type="ECO:0000313" key="3">
    <source>
        <dbReference type="Proteomes" id="UP000009168"/>
    </source>
</evidence>
<dbReference type="AlphaFoldDB" id="Q240T3"/>
<dbReference type="GeneID" id="7828552"/>
<feature type="region of interest" description="Disordered" evidence="1">
    <location>
        <begin position="56"/>
        <end position="79"/>
    </location>
</feature>
<name>Q240T3_TETTS</name>
<dbReference type="InParanoid" id="Q240T3"/>